<keyword evidence="23" id="KW-1185">Reference proteome</keyword>
<keyword evidence="9" id="KW-0653">Protein transport</keyword>
<evidence type="ECO:0000313" key="22">
    <source>
        <dbReference type="EMBL" id="ORX44342.1"/>
    </source>
</evidence>
<evidence type="ECO:0000313" key="23">
    <source>
        <dbReference type="Proteomes" id="UP000193719"/>
    </source>
</evidence>
<sequence length="967" mass="104961">MLNKFKSIFAPKNPKKQNLKYSPYERKSPRIINKEKVKENLDIANESESTIVEAGHENLEINKGNLVSNESNINEKEEGNTQKESPKKIVKNAQIQNSKNESEISINNNDEKGEKGEKEEKKDSDDIDITNNKNKRIKLNTFHYYGTGYSRNSNPYMPARKLQTKKSSVLCYKKKLANVPNKTPKNENKTLIPEISQTAKLILDVVEKEEKKYKKSIKMKKLEKKSSSLMSIDSDKTLDNKEVKSKLQEDKKIKKIPSVNIFDPETSDLQFNFIRKSSSYATHPNIVELTKTLSSESFKLPIFTFERKNSNYSFNGSLEESEKSKDTNNKSEKDSLMAKPLSTGFNWAAAGMAKPTLAADEWKCSVCDAKNKSTDDKCVCCEEPNPNKKDSNKLKEAPKFTFGGSSGSGITFGKPATSTETKSTFTFGKSTDTTEPKTAETIESKDTKPVSTGFNWAAAGMAKPTLAADEWKCSVCDAKNKSTDDKCVCCEEPNPNKKDSDKPKEAPKFTFGGSSGSGITFGKPATSTETKSTFTFGKSTDTTESKTVETIESKDTKPVSTGFNWAAAGMAKPTLAADEWKCSVCDAKNKSTDDKCVCCEEPNPNKKDSNKPKEAPKFTFGGSSGSGITFGKPTTSTETKSTFTFGKSTDTTESKTAETIESKDTKPVSTGFNWAAAGMAKPTLAADEWKCSVCDAKNKSTDDKCVCCEEPNPNKKDSDKPKEAPKFTFGGSSGSGITFGKPATSTETKSTFTFGKSTDTTESKTAETIESKDTKPVSTGFNWAAAGMAKPSLAADEWKCSVCDAKNKSTDDKCVCCEEPNPNKNDSDKPKEAPKFTFGSNSSSLNKPIATFGSNSNTVTFGSSGSTTTSTAFGFGKPFGSNTSSNTVTFGSTSTTSSVPKSVGFSFNTTSTNLNTKTTTGFSFSTSNTITTANSFSSSTTTSTSTNLFPAISFGKTNNNDVNNNDN</sequence>
<feature type="domain" description="RanBP2-type" evidence="21">
    <location>
        <begin position="467"/>
        <end position="496"/>
    </location>
</feature>
<feature type="compositionally biased region" description="Basic and acidic residues" evidence="20">
    <location>
        <begin position="650"/>
        <end position="666"/>
    </location>
</feature>
<dbReference type="GO" id="GO:0008139">
    <property type="term" value="F:nuclear localization sequence binding"/>
    <property type="evidence" value="ECO:0007669"/>
    <property type="project" value="TreeGrafter"/>
</dbReference>
<feature type="compositionally biased region" description="Basic and acidic residues" evidence="20">
    <location>
        <begin position="541"/>
        <end position="555"/>
    </location>
</feature>
<evidence type="ECO:0000256" key="1">
    <source>
        <dbReference type="ARBA" id="ARBA00001947"/>
    </source>
</evidence>
<feature type="domain" description="RanBP2-type" evidence="21">
    <location>
        <begin position="685"/>
        <end position="714"/>
    </location>
</feature>
<feature type="region of interest" description="Disordered" evidence="20">
    <location>
        <begin position="1"/>
        <end position="32"/>
    </location>
</feature>
<comment type="similarity">
    <text evidence="15">Belongs to the NUP153 family.</text>
</comment>
<dbReference type="SUPFAM" id="SSF90209">
    <property type="entry name" value="Ran binding protein zinc finger-like"/>
    <property type="match status" value="5"/>
</dbReference>
<evidence type="ECO:0000256" key="8">
    <source>
        <dbReference type="ARBA" id="ARBA00022833"/>
    </source>
</evidence>
<feature type="region of interest" description="Disordered" evidence="20">
    <location>
        <begin position="494"/>
        <end position="555"/>
    </location>
</feature>
<dbReference type="PROSITE" id="PS01358">
    <property type="entry name" value="ZF_RANBP2_1"/>
    <property type="match status" value="5"/>
</dbReference>
<evidence type="ECO:0000256" key="16">
    <source>
        <dbReference type="ARBA" id="ARBA00068609"/>
    </source>
</evidence>
<dbReference type="Proteomes" id="UP000193719">
    <property type="component" value="Unassembled WGS sequence"/>
</dbReference>
<dbReference type="GO" id="GO:0017056">
    <property type="term" value="F:structural constituent of nuclear pore"/>
    <property type="evidence" value="ECO:0007669"/>
    <property type="project" value="TreeGrafter"/>
</dbReference>
<feature type="compositionally biased region" description="Basic and acidic residues" evidence="20">
    <location>
        <begin position="109"/>
        <end position="124"/>
    </location>
</feature>
<comment type="cofactor">
    <cofactor evidence="1">
        <name>Zn(2+)</name>
        <dbReference type="ChEBI" id="CHEBI:29105"/>
    </cofactor>
</comment>
<evidence type="ECO:0000256" key="19">
    <source>
        <dbReference type="PROSITE-ProRule" id="PRU00322"/>
    </source>
</evidence>
<feature type="compositionally biased region" description="Basic and acidic residues" evidence="20">
    <location>
        <begin position="710"/>
        <end position="725"/>
    </location>
</feature>
<feature type="compositionally biased region" description="Low complexity" evidence="20">
    <location>
        <begin position="727"/>
        <end position="740"/>
    </location>
</feature>
<keyword evidence="14" id="KW-0539">Nucleus</keyword>
<evidence type="ECO:0000259" key="21">
    <source>
        <dbReference type="PROSITE" id="PS50199"/>
    </source>
</evidence>
<feature type="domain" description="RanBP2-type" evidence="21">
    <location>
        <begin position="794"/>
        <end position="823"/>
    </location>
</feature>
<evidence type="ECO:0000256" key="2">
    <source>
        <dbReference type="ARBA" id="ARBA00004126"/>
    </source>
</evidence>
<dbReference type="PROSITE" id="PS50199">
    <property type="entry name" value="ZF_RANBP2_2"/>
    <property type="match status" value="5"/>
</dbReference>
<feature type="compositionally biased region" description="Basic and acidic residues" evidence="20">
    <location>
        <begin position="759"/>
        <end position="775"/>
    </location>
</feature>
<feature type="compositionally biased region" description="Basic and acidic residues" evidence="20">
    <location>
        <begin position="23"/>
        <end position="32"/>
    </location>
</feature>
<evidence type="ECO:0000256" key="18">
    <source>
        <dbReference type="ARBA" id="ARBA00079437"/>
    </source>
</evidence>
<keyword evidence="11" id="KW-0238">DNA-binding</keyword>
<dbReference type="GO" id="GO:0003677">
    <property type="term" value="F:DNA binding"/>
    <property type="evidence" value="ECO:0007669"/>
    <property type="project" value="UniProtKB-KW"/>
</dbReference>
<dbReference type="OrthoDB" id="2159000at2759"/>
<keyword evidence="13" id="KW-0472">Membrane</keyword>
<dbReference type="SMART" id="SM00547">
    <property type="entry name" value="ZnF_RBZ"/>
    <property type="match status" value="5"/>
</dbReference>
<dbReference type="GO" id="GO:0006606">
    <property type="term" value="P:protein import into nucleus"/>
    <property type="evidence" value="ECO:0007669"/>
    <property type="project" value="TreeGrafter"/>
</dbReference>
<feature type="compositionally biased region" description="Polar residues" evidence="20">
    <location>
        <begin position="525"/>
        <end position="540"/>
    </location>
</feature>
<evidence type="ECO:0000256" key="4">
    <source>
        <dbReference type="ARBA" id="ARBA00022448"/>
    </source>
</evidence>
<dbReference type="Pfam" id="PF00641">
    <property type="entry name" value="Zn_ribbon_RanBP"/>
    <property type="match status" value="5"/>
</dbReference>
<dbReference type="InterPro" id="IPR001876">
    <property type="entry name" value="Znf_RanBP2"/>
</dbReference>
<feature type="compositionally biased region" description="Basic and acidic residues" evidence="20">
    <location>
        <begin position="432"/>
        <end position="446"/>
    </location>
</feature>
<dbReference type="EMBL" id="MCFH01000046">
    <property type="protein sequence ID" value="ORX44342.1"/>
    <property type="molecule type" value="Genomic_DNA"/>
</dbReference>
<gene>
    <name evidence="22" type="ORF">BCR36DRAFT_586196</name>
</gene>
<feature type="compositionally biased region" description="Basic and acidic residues" evidence="20">
    <location>
        <begin position="320"/>
        <end position="336"/>
    </location>
</feature>
<evidence type="ECO:0000256" key="11">
    <source>
        <dbReference type="ARBA" id="ARBA00023125"/>
    </source>
</evidence>
<dbReference type="GO" id="GO:0051028">
    <property type="term" value="P:mRNA transport"/>
    <property type="evidence" value="ECO:0007669"/>
    <property type="project" value="UniProtKB-KW"/>
</dbReference>
<evidence type="ECO:0000256" key="12">
    <source>
        <dbReference type="ARBA" id="ARBA00023132"/>
    </source>
</evidence>
<feature type="compositionally biased region" description="Basic and acidic residues" evidence="20">
    <location>
        <begin position="494"/>
        <end position="507"/>
    </location>
</feature>
<proteinExistence type="inferred from homology"/>
<accession>A0A1Y1V057</accession>
<feature type="region of interest" description="Disordered" evidence="20">
    <location>
        <begin position="55"/>
        <end position="129"/>
    </location>
</feature>
<feature type="compositionally biased region" description="Basic and acidic residues" evidence="20">
    <location>
        <begin position="601"/>
        <end position="616"/>
    </location>
</feature>
<keyword evidence="12" id="KW-0906">Nuclear pore complex</keyword>
<feature type="region of interest" description="Disordered" evidence="20">
    <location>
        <begin position="411"/>
        <end position="446"/>
    </location>
</feature>
<dbReference type="STRING" id="1754191.A0A1Y1V057"/>
<dbReference type="PANTHER" id="PTHR23193">
    <property type="entry name" value="NUCLEAR PORE COMPLEX PROTEIN NUP"/>
    <property type="match status" value="1"/>
</dbReference>
<reference evidence="22 23" key="1">
    <citation type="submission" date="2016-08" db="EMBL/GenBank/DDBJ databases">
        <title>Genomes of anaerobic fungi encode conserved fungal cellulosomes for biomass hydrolysis.</title>
        <authorList>
            <consortium name="DOE Joint Genome Institute"/>
            <person name="Haitjema C.H."/>
            <person name="Gilmore S.P."/>
            <person name="Henske J.K."/>
            <person name="Solomon K.V."/>
            <person name="De Groot R."/>
            <person name="Kuo A."/>
            <person name="Mondo S.J."/>
            <person name="Salamov A.A."/>
            <person name="Labutti K."/>
            <person name="Zhao Z."/>
            <person name="Chiniquy J."/>
            <person name="Barry K."/>
            <person name="Brewer H.M."/>
            <person name="Purvine S.O."/>
            <person name="Wright A.T."/>
            <person name="Boxma B."/>
            <person name="Van Alen T."/>
            <person name="Hackstein J.H."/>
            <person name="Baker S.E."/>
            <person name="Grigoriev I.V."/>
            <person name="O'Malley M.A."/>
        </authorList>
    </citation>
    <scope>NUCLEOTIDE SEQUENCE [LARGE SCALE GENOMIC DNA]</scope>
    <source>
        <strain evidence="23">finn</strain>
    </source>
</reference>
<keyword evidence="4" id="KW-0813">Transport</keyword>
<keyword evidence="5" id="KW-0479">Metal-binding</keyword>
<keyword evidence="6 19" id="KW-0863">Zinc-finger</keyword>
<dbReference type="GO" id="GO:0008270">
    <property type="term" value="F:zinc ion binding"/>
    <property type="evidence" value="ECO:0007669"/>
    <property type="project" value="UniProtKB-KW"/>
</dbReference>
<feature type="compositionally biased region" description="Low complexity" evidence="20">
    <location>
        <begin position="618"/>
        <end position="649"/>
    </location>
</feature>
<reference evidence="22 23" key="2">
    <citation type="submission" date="2016-08" db="EMBL/GenBank/DDBJ databases">
        <title>Pervasive Adenine N6-methylation of Active Genes in Fungi.</title>
        <authorList>
            <consortium name="DOE Joint Genome Institute"/>
            <person name="Mondo S.J."/>
            <person name="Dannebaum R.O."/>
            <person name="Kuo R.C."/>
            <person name="Labutti K."/>
            <person name="Haridas S."/>
            <person name="Kuo A."/>
            <person name="Salamov A."/>
            <person name="Ahrendt S.R."/>
            <person name="Lipzen A."/>
            <person name="Sullivan W."/>
            <person name="Andreopoulos W.B."/>
            <person name="Clum A."/>
            <person name="Lindquist E."/>
            <person name="Daum C."/>
            <person name="Ramamoorthy G.K."/>
            <person name="Gryganskyi A."/>
            <person name="Culley D."/>
            <person name="Magnuson J.K."/>
            <person name="James T.Y."/>
            <person name="O'Malley M.A."/>
            <person name="Stajich J.E."/>
            <person name="Spatafora J.W."/>
            <person name="Visel A."/>
            <person name="Grigoriev I.V."/>
        </authorList>
    </citation>
    <scope>NUCLEOTIDE SEQUENCE [LARGE SCALE GENOMIC DNA]</scope>
    <source>
        <strain evidence="23">finn</strain>
    </source>
</reference>
<feature type="domain" description="RanBP2-type" evidence="21">
    <location>
        <begin position="358"/>
        <end position="387"/>
    </location>
</feature>
<keyword evidence="7" id="KW-0509">mRNA transport</keyword>
<feature type="region of interest" description="Disordered" evidence="20">
    <location>
        <begin position="601"/>
        <end position="670"/>
    </location>
</feature>
<feature type="region of interest" description="Disordered" evidence="20">
    <location>
        <begin position="316"/>
        <end position="336"/>
    </location>
</feature>
<evidence type="ECO:0000256" key="14">
    <source>
        <dbReference type="ARBA" id="ARBA00023242"/>
    </source>
</evidence>
<feature type="compositionally biased region" description="Low complexity" evidence="20">
    <location>
        <begin position="509"/>
        <end position="522"/>
    </location>
</feature>
<evidence type="ECO:0000256" key="7">
    <source>
        <dbReference type="ARBA" id="ARBA00022816"/>
    </source>
</evidence>
<keyword evidence="8" id="KW-0862">Zinc</keyword>
<evidence type="ECO:0000256" key="6">
    <source>
        <dbReference type="ARBA" id="ARBA00022771"/>
    </source>
</evidence>
<feature type="compositionally biased region" description="Low complexity" evidence="20">
    <location>
        <begin position="95"/>
        <end position="108"/>
    </location>
</feature>
<name>A0A1Y1V057_9FUNG</name>
<keyword evidence="10" id="KW-0811">Translocation</keyword>
<protein>
    <recommendedName>
        <fullName evidence="16">Nuclear pore complex protein Nup153</fullName>
    </recommendedName>
    <alternativeName>
        <fullName evidence="18">153 kDa nucleoporin</fullName>
    </alternativeName>
    <alternativeName>
        <fullName evidence="17">Nucleoporin Nup153</fullName>
    </alternativeName>
</protein>
<feature type="domain" description="RanBP2-type" evidence="21">
    <location>
        <begin position="576"/>
        <end position="605"/>
    </location>
</feature>
<dbReference type="InterPro" id="IPR026054">
    <property type="entry name" value="Nucleoporin"/>
</dbReference>
<comment type="subcellular location">
    <subcellularLocation>
        <location evidence="2">Nucleus membrane</location>
    </subcellularLocation>
    <subcellularLocation>
        <location evidence="3">Nucleus</location>
        <location evidence="3">Nuclear pore complex</location>
    </subcellularLocation>
</comment>
<feature type="compositionally biased region" description="Polar residues" evidence="20">
    <location>
        <begin position="743"/>
        <end position="758"/>
    </location>
</feature>
<evidence type="ECO:0000256" key="17">
    <source>
        <dbReference type="ARBA" id="ARBA00078197"/>
    </source>
</evidence>
<feature type="region of interest" description="Disordered" evidence="20">
    <location>
        <begin position="710"/>
        <end position="778"/>
    </location>
</feature>
<evidence type="ECO:0000256" key="10">
    <source>
        <dbReference type="ARBA" id="ARBA00023010"/>
    </source>
</evidence>
<feature type="compositionally biased region" description="Basic and acidic residues" evidence="20">
    <location>
        <begin position="825"/>
        <end position="834"/>
    </location>
</feature>
<dbReference type="AlphaFoldDB" id="A0A1Y1V057"/>
<feature type="compositionally biased region" description="Basic and acidic residues" evidence="20">
    <location>
        <begin position="73"/>
        <end position="87"/>
    </location>
</feature>
<evidence type="ECO:0000256" key="5">
    <source>
        <dbReference type="ARBA" id="ARBA00022723"/>
    </source>
</evidence>
<dbReference type="InterPro" id="IPR036443">
    <property type="entry name" value="Znf_RanBP2_sf"/>
</dbReference>
<feature type="compositionally biased region" description="Polar residues" evidence="20">
    <location>
        <begin position="416"/>
        <end position="431"/>
    </location>
</feature>
<comment type="caution">
    <text evidence="22">The sequence shown here is derived from an EMBL/GenBank/DDBJ whole genome shotgun (WGS) entry which is preliminary data.</text>
</comment>
<dbReference type="PANTHER" id="PTHR23193:SF23">
    <property type="entry name" value="NUCLEAR PORE COMPLEX PROTEIN NUP153"/>
    <property type="match status" value="1"/>
</dbReference>
<dbReference type="Gene3D" id="4.10.1060.10">
    <property type="entry name" value="Zinc finger, RanBP2-type"/>
    <property type="match status" value="5"/>
</dbReference>
<organism evidence="22 23">
    <name type="scientific">Piromyces finnis</name>
    <dbReference type="NCBI Taxonomy" id="1754191"/>
    <lineage>
        <taxon>Eukaryota</taxon>
        <taxon>Fungi</taxon>
        <taxon>Fungi incertae sedis</taxon>
        <taxon>Chytridiomycota</taxon>
        <taxon>Chytridiomycota incertae sedis</taxon>
        <taxon>Neocallimastigomycetes</taxon>
        <taxon>Neocallimastigales</taxon>
        <taxon>Neocallimastigaceae</taxon>
        <taxon>Piromyces</taxon>
    </lineage>
</organism>
<dbReference type="GO" id="GO:0005643">
    <property type="term" value="C:nuclear pore"/>
    <property type="evidence" value="ECO:0007669"/>
    <property type="project" value="UniProtKB-SubCell"/>
</dbReference>
<evidence type="ECO:0000256" key="15">
    <source>
        <dbReference type="ARBA" id="ARBA00060842"/>
    </source>
</evidence>
<evidence type="ECO:0000256" key="20">
    <source>
        <dbReference type="SAM" id="MobiDB-lite"/>
    </source>
</evidence>
<feature type="region of interest" description="Disordered" evidence="20">
    <location>
        <begin position="820"/>
        <end position="840"/>
    </location>
</feature>
<dbReference type="GO" id="GO:0031965">
    <property type="term" value="C:nuclear membrane"/>
    <property type="evidence" value="ECO:0007669"/>
    <property type="project" value="UniProtKB-SubCell"/>
</dbReference>
<evidence type="ECO:0000256" key="13">
    <source>
        <dbReference type="ARBA" id="ARBA00023136"/>
    </source>
</evidence>
<evidence type="ECO:0000256" key="9">
    <source>
        <dbReference type="ARBA" id="ARBA00022927"/>
    </source>
</evidence>
<dbReference type="GO" id="GO:0006405">
    <property type="term" value="P:RNA export from nucleus"/>
    <property type="evidence" value="ECO:0007669"/>
    <property type="project" value="TreeGrafter"/>
</dbReference>
<evidence type="ECO:0000256" key="3">
    <source>
        <dbReference type="ARBA" id="ARBA00004567"/>
    </source>
</evidence>